<feature type="compositionally biased region" description="Gly residues" evidence="1">
    <location>
        <begin position="56"/>
        <end position="73"/>
    </location>
</feature>
<evidence type="ECO:0000313" key="2">
    <source>
        <dbReference type="EMBL" id="VAH90488.1"/>
    </source>
</evidence>
<dbReference type="PANTHER" id="PTHR47877">
    <property type="entry name" value="LATE EMBRYOGENESIS ABUNDANT DOMAIN-CONTAINING PROTEIN / LEA DOMAIN-CONTAINING PROTEIN"/>
    <property type="match status" value="1"/>
</dbReference>
<dbReference type="Proteomes" id="UP000324705">
    <property type="component" value="Chromosome 4A"/>
</dbReference>
<dbReference type="PANTHER" id="PTHR47877:SF8">
    <property type="entry name" value="LATE EMBRYOGENESIS ABUNDANT PROTEIN 17"/>
    <property type="match status" value="1"/>
</dbReference>
<dbReference type="AlphaFoldDB" id="A0A9R0S8X5"/>
<protein>
    <submittedName>
        <fullName evidence="2">Uncharacterized protein</fullName>
    </submittedName>
</protein>
<dbReference type="GO" id="GO:0005829">
    <property type="term" value="C:cytosol"/>
    <property type="evidence" value="ECO:0007669"/>
    <property type="project" value="TreeGrafter"/>
</dbReference>
<reference evidence="2 3" key="1">
    <citation type="submission" date="2017-09" db="EMBL/GenBank/DDBJ databases">
        <authorList>
            <consortium name="International Durum Wheat Genome Sequencing Consortium (IDWGSC)"/>
            <person name="Milanesi L."/>
        </authorList>
    </citation>
    <scope>NUCLEOTIDE SEQUENCE [LARGE SCALE GENOMIC DNA]</scope>
    <source>
        <strain evidence="3">cv. Svevo</strain>
    </source>
</reference>
<organism evidence="2 3">
    <name type="scientific">Triticum turgidum subsp. durum</name>
    <name type="common">Durum wheat</name>
    <name type="synonym">Triticum durum</name>
    <dbReference type="NCBI Taxonomy" id="4567"/>
    <lineage>
        <taxon>Eukaryota</taxon>
        <taxon>Viridiplantae</taxon>
        <taxon>Streptophyta</taxon>
        <taxon>Embryophyta</taxon>
        <taxon>Tracheophyta</taxon>
        <taxon>Spermatophyta</taxon>
        <taxon>Magnoliopsida</taxon>
        <taxon>Liliopsida</taxon>
        <taxon>Poales</taxon>
        <taxon>Poaceae</taxon>
        <taxon>BOP clade</taxon>
        <taxon>Pooideae</taxon>
        <taxon>Triticodae</taxon>
        <taxon>Triticeae</taxon>
        <taxon>Triticinae</taxon>
        <taxon>Triticum</taxon>
    </lineage>
</organism>
<gene>
    <name evidence="2" type="ORF">TRITD_4Av1G065600</name>
</gene>
<keyword evidence="3" id="KW-1185">Reference proteome</keyword>
<dbReference type="Gene3D" id="6.10.140.1430">
    <property type="match status" value="3"/>
</dbReference>
<name>A0A9R0S8X5_TRITD</name>
<dbReference type="OMA" id="VGSSCAH"/>
<evidence type="ECO:0000313" key="3">
    <source>
        <dbReference type="Proteomes" id="UP000324705"/>
    </source>
</evidence>
<dbReference type="Gramene" id="TRITD4Av1G065600.1">
    <property type="protein sequence ID" value="TRITD4Av1G065600.1"/>
    <property type="gene ID" value="TRITD4Av1G065600"/>
</dbReference>
<sequence length="406" mass="43355">MSSRQDQREARAEADARRAADEIARARDERVMQAEMDARRAADEIARARADREHGALGGGAYAEHPSGGGGILGSMQEGAKSLASAVGRTFGGAKDTAADKTYQAADATGNTMGEYKDYTAEKAKETNDSVAHKTSETAEATRNKLGEAKDCTVEKATEAKDTVAQKTNETAEATKNKLGEYKDALAGKTQEAKDSTMQKAHQTKDAAAEKARQAKDVTQQKAGEYTDATKGTAQEARDRSMATTQTHDADRGQQGTGLFGALGNMTGAIKEKLTVGSGTQQHDAGGHGLRLGSEDERAVKERAAEKAASVYFEEKDRLAKERAAERVDKCVEKCVEGCVGSSCRGRVFGATCTRIAFSCHPCRHSEHGGDNKLLTPSGAPVEPSFSISFLLFLRIKFLLLLPLSK</sequence>
<evidence type="ECO:0000256" key="1">
    <source>
        <dbReference type="SAM" id="MobiDB-lite"/>
    </source>
</evidence>
<dbReference type="GO" id="GO:0009631">
    <property type="term" value="P:cold acclimation"/>
    <property type="evidence" value="ECO:0007669"/>
    <property type="project" value="TreeGrafter"/>
</dbReference>
<feature type="region of interest" description="Disordered" evidence="1">
    <location>
        <begin position="56"/>
        <end position="82"/>
    </location>
</feature>
<feature type="compositionally biased region" description="Basic and acidic residues" evidence="1">
    <location>
        <begin position="124"/>
        <end position="164"/>
    </location>
</feature>
<feature type="compositionally biased region" description="Basic and acidic residues" evidence="1">
    <location>
        <begin position="173"/>
        <end position="216"/>
    </location>
</feature>
<feature type="region of interest" description="Disordered" evidence="1">
    <location>
        <begin position="124"/>
        <end position="255"/>
    </location>
</feature>
<dbReference type="EMBL" id="LT934117">
    <property type="protein sequence ID" value="VAH90488.1"/>
    <property type="molecule type" value="Genomic_DNA"/>
</dbReference>
<feature type="region of interest" description="Disordered" evidence="1">
    <location>
        <begin position="1"/>
        <end position="25"/>
    </location>
</feature>
<accession>A0A9R0S8X5</accession>
<proteinExistence type="predicted"/>